<gene>
    <name evidence="1" type="ORF">J2S14_002094</name>
</gene>
<dbReference type="PANTHER" id="PTHR40051">
    <property type="entry name" value="IG HYPOTHETICAL 15966"/>
    <property type="match status" value="1"/>
</dbReference>
<dbReference type="RefSeq" id="WP_244681736.1">
    <property type="nucleotide sequence ID" value="NZ_JALIRM010000008.1"/>
</dbReference>
<protein>
    <recommendedName>
        <fullName evidence="3">YolD-like family protein</fullName>
    </recommendedName>
</protein>
<accession>A0ABU0D4G0</accession>
<dbReference type="InterPro" id="IPR014962">
    <property type="entry name" value="YolD"/>
</dbReference>
<name>A0ABU0D4G0_9BACI</name>
<organism evidence="1 2">
    <name type="scientific">Lederbergia wuyishanensis</name>
    <dbReference type="NCBI Taxonomy" id="1347903"/>
    <lineage>
        <taxon>Bacteria</taxon>
        <taxon>Bacillati</taxon>
        <taxon>Bacillota</taxon>
        <taxon>Bacilli</taxon>
        <taxon>Bacillales</taxon>
        <taxon>Bacillaceae</taxon>
        <taxon>Lederbergia</taxon>
    </lineage>
</organism>
<comment type="caution">
    <text evidence="1">The sequence shown here is derived from an EMBL/GenBank/DDBJ whole genome shotgun (WGS) entry which is preliminary data.</text>
</comment>
<evidence type="ECO:0000313" key="1">
    <source>
        <dbReference type="EMBL" id="MDQ0343280.1"/>
    </source>
</evidence>
<sequence>MVNKLTPGLNLRWESSRMMLPEHKEQIISHHFDKGKMIKPILDMSRFDEFDETIHTALEYHCPVSITHWLNGFNGILEGFIHYVDHINKHIRLKDFEENIYKIKFDSIINIQIM</sequence>
<dbReference type="EMBL" id="JAUSUO010000004">
    <property type="protein sequence ID" value="MDQ0343280.1"/>
    <property type="molecule type" value="Genomic_DNA"/>
</dbReference>
<evidence type="ECO:0000313" key="2">
    <source>
        <dbReference type="Proteomes" id="UP001232343"/>
    </source>
</evidence>
<proteinExistence type="predicted"/>
<keyword evidence="2" id="KW-1185">Reference proteome</keyword>
<reference evidence="1 2" key="1">
    <citation type="submission" date="2023-07" db="EMBL/GenBank/DDBJ databases">
        <title>Genomic Encyclopedia of Type Strains, Phase IV (KMG-IV): sequencing the most valuable type-strain genomes for metagenomic binning, comparative biology and taxonomic classification.</title>
        <authorList>
            <person name="Goeker M."/>
        </authorList>
    </citation>
    <scope>NUCLEOTIDE SEQUENCE [LARGE SCALE GENOMIC DNA]</scope>
    <source>
        <strain evidence="1 2">DSM 27848</strain>
    </source>
</reference>
<dbReference type="Proteomes" id="UP001232343">
    <property type="component" value="Unassembled WGS sequence"/>
</dbReference>
<evidence type="ECO:0008006" key="3">
    <source>
        <dbReference type="Google" id="ProtNLM"/>
    </source>
</evidence>
<dbReference type="PANTHER" id="PTHR40051:SF1">
    <property type="entry name" value="YOLD-LIKE FAMILY PROTEIN"/>
    <property type="match status" value="1"/>
</dbReference>
<dbReference type="Pfam" id="PF08863">
    <property type="entry name" value="YolD"/>
    <property type="match status" value="1"/>
</dbReference>